<sequence>MAYEHKSAWIDLVVALAGYGVYLAVVLSRAGGAPLAEVAYTGPLLVSIGAAIAAGIVLRIAVGVIKRDTATDERDREIGRFGDHIGQSFVIVGAVAAMALALLEAGHFWIANAVYLCFVLSASLAAAARIAAYQRGLHAW</sequence>
<gene>
    <name evidence="2" type="ORF">ACFPM7_25580</name>
</gene>
<protein>
    <recommendedName>
        <fullName evidence="4">Integral membrane protein</fullName>
    </recommendedName>
</protein>
<evidence type="ECO:0000313" key="3">
    <source>
        <dbReference type="Proteomes" id="UP001596157"/>
    </source>
</evidence>
<name>A0ABW0EU48_9PSEU</name>
<accession>A0ABW0EU48</accession>
<reference evidence="3" key="1">
    <citation type="journal article" date="2019" name="Int. J. Syst. Evol. Microbiol.">
        <title>The Global Catalogue of Microorganisms (GCM) 10K type strain sequencing project: providing services to taxonomists for standard genome sequencing and annotation.</title>
        <authorList>
            <consortium name="The Broad Institute Genomics Platform"/>
            <consortium name="The Broad Institute Genome Sequencing Center for Infectious Disease"/>
            <person name="Wu L."/>
            <person name="Ma J."/>
        </authorList>
    </citation>
    <scope>NUCLEOTIDE SEQUENCE [LARGE SCALE GENOMIC DNA]</scope>
    <source>
        <strain evidence="3">CCUG 59778</strain>
    </source>
</reference>
<keyword evidence="1" id="KW-0472">Membrane</keyword>
<feature type="transmembrane region" description="Helical" evidence="1">
    <location>
        <begin position="109"/>
        <end position="132"/>
    </location>
</feature>
<dbReference type="RefSeq" id="WP_378250328.1">
    <property type="nucleotide sequence ID" value="NZ_JBHSKF010000017.1"/>
</dbReference>
<feature type="transmembrane region" description="Helical" evidence="1">
    <location>
        <begin position="44"/>
        <end position="65"/>
    </location>
</feature>
<dbReference type="EMBL" id="JBHSKF010000017">
    <property type="protein sequence ID" value="MFC5290437.1"/>
    <property type="molecule type" value="Genomic_DNA"/>
</dbReference>
<evidence type="ECO:0000256" key="1">
    <source>
        <dbReference type="SAM" id="Phobius"/>
    </source>
</evidence>
<evidence type="ECO:0008006" key="4">
    <source>
        <dbReference type="Google" id="ProtNLM"/>
    </source>
</evidence>
<evidence type="ECO:0000313" key="2">
    <source>
        <dbReference type="EMBL" id="MFC5290437.1"/>
    </source>
</evidence>
<keyword evidence="1" id="KW-0812">Transmembrane</keyword>
<comment type="caution">
    <text evidence="2">The sequence shown here is derived from an EMBL/GenBank/DDBJ whole genome shotgun (WGS) entry which is preliminary data.</text>
</comment>
<keyword evidence="1" id="KW-1133">Transmembrane helix</keyword>
<proteinExistence type="predicted"/>
<feature type="transmembrane region" description="Helical" evidence="1">
    <location>
        <begin position="85"/>
        <end position="103"/>
    </location>
</feature>
<feature type="transmembrane region" description="Helical" evidence="1">
    <location>
        <begin position="12"/>
        <end position="32"/>
    </location>
</feature>
<dbReference type="Proteomes" id="UP001596157">
    <property type="component" value="Unassembled WGS sequence"/>
</dbReference>
<organism evidence="2 3">
    <name type="scientific">Actinokineospora guangxiensis</name>
    <dbReference type="NCBI Taxonomy" id="1490288"/>
    <lineage>
        <taxon>Bacteria</taxon>
        <taxon>Bacillati</taxon>
        <taxon>Actinomycetota</taxon>
        <taxon>Actinomycetes</taxon>
        <taxon>Pseudonocardiales</taxon>
        <taxon>Pseudonocardiaceae</taxon>
        <taxon>Actinokineospora</taxon>
    </lineage>
</organism>
<keyword evidence="3" id="KW-1185">Reference proteome</keyword>